<evidence type="ECO:0008006" key="3">
    <source>
        <dbReference type="Google" id="ProtNLM"/>
    </source>
</evidence>
<accession>A0AAE0ADG8</accession>
<sequence>MHCVKSVSLSFLINGEVCGSVKPSRSRGLRHGDRLSPYLFLICAEGLSRLILDAERKKDLAEFRCNRGVSGTECGPDRVKRWQCKLFSTRGKEVLLKAVIQSVPTYSMSLFRLPQAITDLHIISANFWWGSDDEKRKIHWCCWSKLCHSKDDGGMGFRNLSIFNQALLAKQVWRLHHNPLPLAAKVLKQCYFADSSVMNAGSGSSSSYLWRSFMWRKELLEAGTRWRIGSSDSILIYHDRWIPRPSTFKIISLPVLGNEALVRELKFPSGSWNESLIRESFLPDDSEHSLLLFWTPRLTAMEL</sequence>
<dbReference type="EMBL" id="JANJYJ010000005">
    <property type="protein sequence ID" value="KAK3211935.1"/>
    <property type="molecule type" value="Genomic_DNA"/>
</dbReference>
<name>A0AAE0ADG8_9ROSI</name>
<keyword evidence="2" id="KW-1185">Reference proteome</keyword>
<proteinExistence type="predicted"/>
<dbReference type="PANTHER" id="PTHR33116:SF86">
    <property type="entry name" value="REVERSE TRANSCRIPTASE DOMAIN-CONTAINING PROTEIN"/>
    <property type="match status" value="1"/>
</dbReference>
<comment type="caution">
    <text evidence="1">The sequence shown here is derived from an EMBL/GenBank/DDBJ whole genome shotgun (WGS) entry which is preliminary data.</text>
</comment>
<reference evidence="1" key="1">
    <citation type="journal article" date="2023" name="Plant J.">
        <title>Genome sequences and population genomics provide insights into the demographic history, inbreeding, and mutation load of two 'living fossil' tree species of Dipteronia.</title>
        <authorList>
            <person name="Feng Y."/>
            <person name="Comes H.P."/>
            <person name="Chen J."/>
            <person name="Zhu S."/>
            <person name="Lu R."/>
            <person name="Zhang X."/>
            <person name="Li P."/>
            <person name="Qiu J."/>
            <person name="Olsen K.M."/>
            <person name="Qiu Y."/>
        </authorList>
    </citation>
    <scope>NUCLEOTIDE SEQUENCE</scope>
    <source>
        <strain evidence="1">NBL</strain>
    </source>
</reference>
<organism evidence="1 2">
    <name type="scientific">Dipteronia sinensis</name>
    <dbReference type="NCBI Taxonomy" id="43782"/>
    <lineage>
        <taxon>Eukaryota</taxon>
        <taxon>Viridiplantae</taxon>
        <taxon>Streptophyta</taxon>
        <taxon>Embryophyta</taxon>
        <taxon>Tracheophyta</taxon>
        <taxon>Spermatophyta</taxon>
        <taxon>Magnoliopsida</taxon>
        <taxon>eudicotyledons</taxon>
        <taxon>Gunneridae</taxon>
        <taxon>Pentapetalae</taxon>
        <taxon>rosids</taxon>
        <taxon>malvids</taxon>
        <taxon>Sapindales</taxon>
        <taxon>Sapindaceae</taxon>
        <taxon>Hippocastanoideae</taxon>
        <taxon>Acereae</taxon>
        <taxon>Dipteronia</taxon>
    </lineage>
</organism>
<gene>
    <name evidence="1" type="ORF">Dsin_016641</name>
</gene>
<evidence type="ECO:0000313" key="1">
    <source>
        <dbReference type="EMBL" id="KAK3211935.1"/>
    </source>
</evidence>
<dbReference type="AlphaFoldDB" id="A0AAE0ADG8"/>
<evidence type="ECO:0000313" key="2">
    <source>
        <dbReference type="Proteomes" id="UP001281410"/>
    </source>
</evidence>
<protein>
    <recommendedName>
        <fullName evidence="3">Reverse transcriptase</fullName>
    </recommendedName>
</protein>
<dbReference type="Proteomes" id="UP001281410">
    <property type="component" value="Unassembled WGS sequence"/>
</dbReference>
<dbReference type="PANTHER" id="PTHR33116">
    <property type="entry name" value="REVERSE TRANSCRIPTASE ZINC-BINDING DOMAIN-CONTAINING PROTEIN-RELATED-RELATED"/>
    <property type="match status" value="1"/>
</dbReference>